<name>A0ABY7VPV0_9BACT</name>
<dbReference type="PROSITE" id="PS51318">
    <property type="entry name" value="TAT"/>
    <property type="match status" value="1"/>
</dbReference>
<dbReference type="Proteomes" id="UP001214250">
    <property type="component" value="Chromosome 1"/>
</dbReference>
<feature type="domain" description="Gfo/Idh/MocA-like oxidoreductase bacterial type C-terminal" evidence="2">
    <location>
        <begin position="197"/>
        <end position="292"/>
    </location>
</feature>
<organism evidence="3 4">
    <name type="scientific">Lentisphaera profundi</name>
    <dbReference type="NCBI Taxonomy" id="1658616"/>
    <lineage>
        <taxon>Bacteria</taxon>
        <taxon>Pseudomonadati</taxon>
        <taxon>Lentisphaerota</taxon>
        <taxon>Lentisphaeria</taxon>
        <taxon>Lentisphaerales</taxon>
        <taxon>Lentisphaeraceae</taxon>
        <taxon>Lentisphaera</taxon>
    </lineage>
</organism>
<keyword evidence="4" id="KW-1185">Reference proteome</keyword>
<dbReference type="InterPro" id="IPR000683">
    <property type="entry name" value="Gfo/Idh/MocA-like_OxRdtase_N"/>
</dbReference>
<dbReference type="Gene3D" id="3.40.50.720">
    <property type="entry name" value="NAD(P)-binding Rossmann-like Domain"/>
    <property type="match status" value="1"/>
</dbReference>
<dbReference type="SUPFAM" id="SSF55347">
    <property type="entry name" value="Glyceraldehyde-3-phosphate dehydrogenase-like, C-terminal domain"/>
    <property type="match status" value="1"/>
</dbReference>
<evidence type="ECO:0000313" key="4">
    <source>
        <dbReference type="Proteomes" id="UP001214250"/>
    </source>
</evidence>
<reference evidence="3 4" key="1">
    <citation type="submission" date="2023-02" db="EMBL/GenBank/DDBJ databases">
        <title>Genome sequence of Lentisphaera profundi SAORIC-696.</title>
        <authorList>
            <person name="Kim e."/>
            <person name="Cho J.-C."/>
            <person name="Choi A."/>
            <person name="Kang I."/>
        </authorList>
    </citation>
    <scope>NUCLEOTIDE SEQUENCE [LARGE SCALE GENOMIC DNA]</scope>
    <source>
        <strain evidence="3 4">SAORIC-696</strain>
    </source>
</reference>
<evidence type="ECO:0000259" key="1">
    <source>
        <dbReference type="Pfam" id="PF01408"/>
    </source>
</evidence>
<dbReference type="RefSeq" id="WP_274150277.1">
    <property type="nucleotide sequence ID" value="NZ_CP117811.1"/>
</dbReference>
<dbReference type="InterPro" id="IPR006311">
    <property type="entry name" value="TAT_signal"/>
</dbReference>
<dbReference type="PANTHER" id="PTHR43818:SF10">
    <property type="entry name" value="NADH-DEPENDENT DEHYDROGENASE-RELATED"/>
    <property type="match status" value="1"/>
</dbReference>
<evidence type="ECO:0000259" key="2">
    <source>
        <dbReference type="Pfam" id="PF19051"/>
    </source>
</evidence>
<feature type="domain" description="Gfo/Idh/MocA-like oxidoreductase N-terminal" evidence="1">
    <location>
        <begin position="40"/>
        <end position="159"/>
    </location>
</feature>
<dbReference type="SUPFAM" id="SSF51735">
    <property type="entry name" value="NAD(P)-binding Rossmann-fold domains"/>
    <property type="match status" value="1"/>
</dbReference>
<dbReference type="InterPro" id="IPR050463">
    <property type="entry name" value="Gfo/Idh/MocA_oxidrdct_glycsds"/>
</dbReference>
<sequence length="455" mass="50527">MPKITSTNRRNFFKLAAGTASITILPASKIWGADAPSNQFRFAQVGCGGKGYSDMKNTIGSGAKLVALCDVDKSRAGQAFKEFGQLPIYDDYRVMLDKHDKEIDGVVISTPDHTHACIALEAIKRGKHVYVQKPLARTYEECQTLLEAAKKFGVVTQMGNQGHAGMGLKLWEQMQRGNEFGDILEVNCWSNRPVWPQGMTAIPPAEAIPEHLNWDLWLGPSAKRDYAKKYLPFNWRGWWDFGAGAMGDMACHNMDPAFWIFKLGLPNKIQAKASAPAGISYPAWSEIEYTFDKSPVTGKPLKLTWYDGKKLPPKPEGSHPNLTLGGNGCMVVGSKMTAMGGSHAGRPRPIAFTGKEYSTDVKEAERHWRAESKKYKNDNHHKQWVDAAKAGDQEAPGSSFDYSVPFTQSILLGCVALRFPGEQLIWNDKNKNFSNHKKANELLNFEARAGFNLKL</sequence>
<dbReference type="PANTHER" id="PTHR43818">
    <property type="entry name" value="BCDNA.GH03377"/>
    <property type="match status" value="1"/>
</dbReference>
<dbReference type="Pfam" id="PF19051">
    <property type="entry name" value="GFO_IDH_MocA_C2"/>
    <property type="match status" value="1"/>
</dbReference>
<gene>
    <name evidence="3" type="ORF">PQO03_10820</name>
</gene>
<dbReference type="Pfam" id="PF01408">
    <property type="entry name" value="GFO_IDH_MocA"/>
    <property type="match status" value="1"/>
</dbReference>
<accession>A0ABY7VPV0</accession>
<evidence type="ECO:0000313" key="3">
    <source>
        <dbReference type="EMBL" id="WDE96201.1"/>
    </source>
</evidence>
<dbReference type="EMBL" id="CP117811">
    <property type="protein sequence ID" value="WDE96201.1"/>
    <property type="molecule type" value="Genomic_DNA"/>
</dbReference>
<dbReference type="InterPro" id="IPR043906">
    <property type="entry name" value="Gfo/Idh/MocA_OxRdtase_bact_C"/>
</dbReference>
<dbReference type="InterPro" id="IPR036291">
    <property type="entry name" value="NAD(P)-bd_dom_sf"/>
</dbReference>
<dbReference type="Gene3D" id="3.30.360.10">
    <property type="entry name" value="Dihydrodipicolinate Reductase, domain 2"/>
    <property type="match status" value="1"/>
</dbReference>
<protein>
    <submittedName>
        <fullName evidence="3">Gfo/Idh/MocA family oxidoreductase</fullName>
    </submittedName>
</protein>
<proteinExistence type="predicted"/>